<dbReference type="GO" id="GO:1990918">
    <property type="term" value="P:double-strand break repair involved in meiotic recombination"/>
    <property type="evidence" value="ECO:0007669"/>
    <property type="project" value="TreeGrafter"/>
</dbReference>
<dbReference type="GO" id="GO:0036297">
    <property type="term" value="P:interstrand cross-link repair"/>
    <property type="evidence" value="ECO:0007669"/>
    <property type="project" value="TreeGrafter"/>
</dbReference>
<comment type="similarity">
    <text evidence="5">Belongs to the Fanconi anemia protein FANCD2 family.</text>
</comment>
<feature type="region of interest" description="Disordered" evidence="6">
    <location>
        <begin position="950"/>
        <end position="976"/>
    </location>
</feature>
<evidence type="ECO:0000256" key="4">
    <source>
        <dbReference type="ARBA" id="ARBA00023242"/>
    </source>
</evidence>
<protein>
    <submittedName>
        <fullName evidence="7">Fanconi anemia group I protein</fullName>
    </submittedName>
</protein>
<evidence type="ECO:0000256" key="6">
    <source>
        <dbReference type="SAM" id="MobiDB-lite"/>
    </source>
</evidence>
<comment type="subcellular location">
    <subcellularLocation>
        <location evidence="1">Nucleus</location>
    </subcellularLocation>
</comment>
<dbReference type="GO" id="GO:0005634">
    <property type="term" value="C:nucleus"/>
    <property type="evidence" value="ECO:0007669"/>
    <property type="project" value="UniProtKB-SubCell"/>
</dbReference>
<dbReference type="Pfam" id="PF14631">
    <property type="entry name" value="FancD2"/>
    <property type="match status" value="1"/>
</dbReference>
<evidence type="ECO:0000256" key="2">
    <source>
        <dbReference type="ARBA" id="ARBA00022499"/>
    </source>
</evidence>
<keyword evidence="4" id="KW-0539">Nucleus</keyword>
<evidence type="ECO:0000256" key="1">
    <source>
        <dbReference type="ARBA" id="ARBA00004123"/>
    </source>
</evidence>
<dbReference type="GO" id="GO:0000793">
    <property type="term" value="C:condensed chromosome"/>
    <property type="evidence" value="ECO:0007669"/>
    <property type="project" value="TreeGrafter"/>
</dbReference>
<reference evidence="7" key="1">
    <citation type="submission" date="2017-02" db="UniProtKB">
        <authorList>
            <consortium name="WormBaseParasite"/>
        </authorList>
    </citation>
    <scope>IDENTIFICATION</scope>
</reference>
<dbReference type="GO" id="GO:0070182">
    <property type="term" value="F:DNA polymerase binding"/>
    <property type="evidence" value="ECO:0007669"/>
    <property type="project" value="TreeGrafter"/>
</dbReference>
<evidence type="ECO:0000256" key="5">
    <source>
        <dbReference type="ARBA" id="ARBA00093456"/>
    </source>
</evidence>
<name>A0A0R3WQ59_HYDTA</name>
<keyword evidence="3" id="KW-0832">Ubl conjugation</keyword>
<feature type="region of interest" description="Disordered" evidence="6">
    <location>
        <begin position="548"/>
        <end position="573"/>
    </location>
</feature>
<dbReference type="GO" id="GO:0007129">
    <property type="term" value="P:homologous chromosome pairing at meiosis"/>
    <property type="evidence" value="ECO:0007669"/>
    <property type="project" value="TreeGrafter"/>
</dbReference>
<dbReference type="WBParaSite" id="TTAC_0000289901-mRNA-1">
    <property type="protein sequence ID" value="TTAC_0000289901-mRNA-1"/>
    <property type="gene ID" value="TTAC_0000289901"/>
</dbReference>
<accession>A0A0R3WQ59</accession>
<sequence length="1047" mass="115394">LILFGSPASAFQLFLSIPCLQPQLIDIILENVSRGSSYSLQLISQFLRPVGISAFFPTFANLEEVLGRLIELIKSVDEQPIKSYILQVLPELLASPVGNSQDDSNSGIVTNTIQKIIELLDSAFLLTSGGQPNHILVTEIIECANRFPLEGPSLTRLKTACKDVIIGSAETQFTHKCMANVVRSLFASELKKSFSSEEVCDFISLLRSKMRLSEIMVESDEEIPLFLDTLSLVFRSNSQMKFEWLSYLYRGYSKGGVNSGLSIDDLLILLLVYDSEIVLGGKFDNIFTKNGKEYLLLLKTFNCVVERISERETFESFSKYSAIFQHKQLYCPLLTLTNQLLMTCQSPIIPRFVYVIYASVFHCSLPGAELPKRVITDLCKNINSLAPNASIFEKKRVVKINKLTISILLQLSTKFAEKMSPFSDLLLGLLEEVSKGVEKSSPDLVDIRKLFAILAKIAFGGTGETYLQDDLLISIRRLLLNCSSKLRAIGLIGAVIVLEALCKRQKRSKSPGPVNSTPCSQAGIMECSQSSVLASQVVMPLASQTIASQSTTSRSNRSHLSLKGPGTSLADDSQEINLPLDSVDMDSDPKSTSSALAFLPQPSRLLLQLVGLVENALKRSSLLFSQLKVFWYDEIAAMFARLEVNCRYSSLPLGSEAKRFIDWMGSRAMREFQEEFVVDNAGSSDFTVQLGLSDAEICEIALNLGPTFARHTEAAVALAAQPPLSSMACERIVRKPSAANAQFDRSAPASPALVPAHLRLLSVVETFKSNRSLDALNALLGCPFLLPTVSLNELPPSILVIIINYCIEAVNTFAEEIVLSSSAHLHHCGLPSHTLTSTLICRLIQIASLRRCLHSVLFRRAKSATLSGSAAEVPRPIYEALDTMTFDPTFVSATAGHPVSVKRFPIFMPSGWKKSAVNKCKKRPSRAAKGRPRKLACTKSLLDATEQNEDVDGEGAAVYDENKEEENGEGVDPTPMDLEGGEVLEQTAVVNRFASANANRKLNALLGDVSRKSFGSNQVRMQQKIHRNLGFYKLRQRSHPYRQGYYY</sequence>
<evidence type="ECO:0000256" key="3">
    <source>
        <dbReference type="ARBA" id="ARBA00022843"/>
    </source>
</evidence>
<keyword evidence="2" id="KW-1017">Isopeptide bond</keyword>
<dbReference type="AlphaFoldDB" id="A0A0R3WQ59"/>
<dbReference type="PANTHER" id="PTHR32086">
    <property type="entry name" value="FANCONI ANEMIA GROUP D2 PROTEIN"/>
    <property type="match status" value="1"/>
</dbReference>
<organism evidence="7">
    <name type="scientific">Hydatigena taeniaeformis</name>
    <name type="common">Feline tapeworm</name>
    <name type="synonym">Taenia taeniaeformis</name>
    <dbReference type="NCBI Taxonomy" id="6205"/>
    <lineage>
        <taxon>Eukaryota</taxon>
        <taxon>Metazoa</taxon>
        <taxon>Spiralia</taxon>
        <taxon>Lophotrochozoa</taxon>
        <taxon>Platyhelminthes</taxon>
        <taxon>Cestoda</taxon>
        <taxon>Eucestoda</taxon>
        <taxon>Cyclophyllidea</taxon>
        <taxon>Taeniidae</taxon>
        <taxon>Hydatigera</taxon>
    </lineage>
</organism>
<proteinExistence type="inferred from homology"/>
<dbReference type="InterPro" id="IPR029448">
    <property type="entry name" value="FANCD2"/>
</dbReference>
<dbReference type="PANTHER" id="PTHR32086:SF0">
    <property type="entry name" value="FANCONI ANEMIA GROUP D2 PROTEIN"/>
    <property type="match status" value="1"/>
</dbReference>
<dbReference type="GO" id="GO:0031573">
    <property type="term" value="P:mitotic intra-S DNA damage checkpoint signaling"/>
    <property type="evidence" value="ECO:0007669"/>
    <property type="project" value="TreeGrafter"/>
</dbReference>
<evidence type="ECO:0000313" key="7">
    <source>
        <dbReference type="WBParaSite" id="TTAC_0000289901-mRNA-1"/>
    </source>
</evidence>
<dbReference type="STRING" id="6205.A0A0R3WQ59"/>